<dbReference type="InterPro" id="IPR017441">
    <property type="entry name" value="Protein_kinase_ATP_BS"/>
</dbReference>
<dbReference type="FunFam" id="1.10.510.10:FF:000571">
    <property type="entry name" value="Maternal embryonic leucine zipper kinase"/>
    <property type="match status" value="1"/>
</dbReference>
<dbReference type="PANTHER" id="PTHR24346">
    <property type="entry name" value="MAP/MICROTUBULE AFFINITY-REGULATING KINASE"/>
    <property type="match status" value="1"/>
</dbReference>
<keyword evidence="2" id="KW-0808">Transferase</keyword>
<evidence type="ECO:0000256" key="5">
    <source>
        <dbReference type="ARBA" id="ARBA00022840"/>
    </source>
</evidence>
<proteinExistence type="inferred from homology"/>
<dbReference type="CDD" id="cd14003">
    <property type="entry name" value="STKc_AMPK-like"/>
    <property type="match status" value="1"/>
</dbReference>
<organism evidence="10">
    <name type="scientific">Eutreptiella gymnastica</name>
    <dbReference type="NCBI Taxonomy" id="73025"/>
    <lineage>
        <taxon>Eukaryota</taxon>
        <taxon>Discoba</taxon>
        <taxon>Euglenozoa</taxon>
        <taxon>Euglenida</taxon>
        <taxon>Spirocuta</taxon>
        <taxon>Euglenophyceae</taxon>
        <taxon>Eutreptiales</taxon>
        <taxon>Eutreptiaceae</taxon>
        <taxon>Eutreptiella</taxon>
    </lineage>
</organism>
<keyword evidence="1 7" id="KW-0723">Serine/threonine-protein kinase</keyword>
<evidence type="ECO:0000313" key="10">
    <source>
        <dbReference type="EMBL" id="CAD9005157.1"/>
    </source>
</evidence>
<dbReference type="GO" id="GO:0004674">
    <property type="term" value="F:protein serine/threonine kinase activity"/>
    <property type="evidence" value="ECO:0007669"/>
    <property type="project" value="UniProtKB-KW"/>
</dbReference>
<feature type="region of interest" description="Disordered" evidence="8">
    <location>
        <begin position="1"/>
        <end position="23"/>
    </location>
</feature>
<feature type="binding site" evidence="6">
    <location>
        <position position="66"/>
    </location>
    <ligand>
        <name>ATP</name>
        <dbReference type="ChEBI" id="CHEBI:30616"/>
    </ligand>
</feature>
<dbReference type="SMART" id="SM00220">
    <property type="entry name" value="S_TKc"/>
    <property type="match status" value="1"/>
</dbReference>
<evidence type="ECO:0000256" key="4">
    <source>
        <dbReference type="ARBA" id="ARBA00022777"/>
    </source>
</evidence>
<dbReference type="Gene3D" id="1.10.510.10">
    <property type="entry name" value="Transferase(Phosphotransferase) domain 1"/>
    <property type="match status" value="1"/>
</dbReference>
<sequence length="314" mass="34910">MAPPDKDDPHSMSLGSIKSHSSSLSSNRVKHKYVGDYKLGHELGSGTFAKVVEGTHKDTQQRVAVKIISKSKILGQTLEKVVRREVDIMLKLKHPNIVRLFEVVQSSNNIYMIMELVIGGDLFELVNTARKTTNTGIPEDKSRNLFQQLICGLHVCHLQGIAHRDLKPENLLVSSDGCLKIADFGLANIQKTNEYLRTVCGTISFVAPEVLIEGSYDGFKSDIWSAGNVLFTMLSAQFAFPHPKQTEVVEAIKAVRYTMPPSIQPNAADLIRHILVRDPDQRYTIADVVQHPWFNVEGWDSTRLQAASAEPQPG</sequence>
<dbReference type="GO" id="GO:0035556">
    <property type="term" value="P:intracellular signal transduction"/>
    <property type="evidence" value="ECO:0007669"/>
    <property type="project" value="TreeGrafter"/>
</dbReference>
<dbReference type="InterPro" id="IPR011009">
    <property type="entry name" value="Kinase-like_dom_sf"/>
</dbReference>
<dbReference type="FunFam" id="3.30.200.20:FF:000042">
    <property type="entry name" value="Aurora kinase A"/>
    <property type="match status" value="1"/>
</dbReference>
<accession>A0A7S1I985</accession>
<dbReference type="PROSITE" id="PS50011">
    <property type="entry name" value="PROTEIN_KINASE_DOM"/>
    <property type="match status" value="1"/>
</dbReference>
<feature type="compositionally biased region" description="Low complexity" evidence="8">
    <location>
        <begin position="11"/>
        <end position="23"/>
    </location>
</feature>
<dbReference type="PANTHER" id="PTHR24346:SF82">
    <property type="entry name" value="KP78A-RELATED"/>
    <property type="match status" value="1"/>
</dbReference>
<name>A0A7S1I985_9EUGL</name>
<dbReference type="PROSITE" id="PS00107">
    <property type="entry name" value="PROTEIN_KINASE_ATP"/>
    <property type="match status" value="1"/>
</dbReference>
<feature type="compositionally biased region" description="Basic and acidic residues" evidence="8">
    <location>
        <begin position="1"/>
        <end position="10"/>
    </location>
</feature>
<dbReference type="Pfam" id="PF00069">
    <property type="entry name" value="Pkinase"/>
    <property type="match status" value="1"/>
</dbReference>
<keyword evidence="4" id="KW-0418">Kinase</keyword>
<dbReference type="PIRSF" id="PIRSF000654">
    <property type="entry name" value="Integrin-linked_kinase"/>
    <property type="match status" value="1"/>
</dbReference>
<dbReference type="AlphaFoldDB" id="A0A7S1I985"/>
<protein>
    <recommendedName>
        <fullName evidence="9">Protein kinase domain-containing protein</fullName>
    </recommendedName>
</protein>
<evidence type="ECO:0000256" key="8">
    <source>
        <dbReference type="SAM" id="MobiDB-lite"/>
    </source>
</evidence>
<evidence type="ECO:0000256" key="2">
    <source>
        <dbReference type="ARBA" id="ARBA00022679"/>
    </source>
</evidence>
<dbReference type="InterPro" id="IPR008271">
    <property type="entry name" value="Ser/Thr_kinase_AS"/>
</dbReference>
<comment type="similarity">
    <text evidence="7">Belongs to the protein kinase superfamily.</text>
</comment>
<dbReference type="PROSITE" id="PS00108">
    <property type="entry name" value="PROTEIN_KINASE_ST"/>
    <property type="match status" value="1"/>
</dbReference>
<evidence type="ECO:0000256" key="1">
    <source>
        <dbReference type="ARBA" id="ARBA00022527"/>
    </source>
</evidence>
<feature type="domain" description="Protein kinase" evidence="9">
    <location>
        <begin position="37"/>
        <end position="294"/>
    </location>
</feature>
<keyword evidence="5 6" id="KW-0067">ATP-binding</keyword>
<evidence type="ECO:0000256" key="7">
    <source>
        <dbReference type="RuleBase" id="RU000304"/>
    </source>
</evidence>
<dbReference type="GO" id="GO:0005737">
    <property type="term" value="C:cytoplasm"/>
    <property type="evidence" value="ECO:0007669"/>
    <property type="project" value="TreeGrafter"/>
</dbReference>
<evidence type="ECO:0000256" key="6">
    <source>
        <dbReference type="PROSITE-ProRule" id="PRU10141"/>
    </source>
</evidence>
<dbReference type="GO" id="GO:0005524">
    <property type="term" value="F:ATP binding"/>
    <property type="evidence" value="ECO:0007669"/>
    <property type="project" value="UniProtKB-UniRule"/>
</dbReference>
<evidence type="ECO:0000259" key="9">
    <source>
        <dbReference type="PROSITE" id="PS50011"/>
    </source>
</evidence>
<dbReference type="SUPFAM" id="SSF56112">
    <property type="entry name" value="Protein kinase-like (PK-like)"/>
    <property type="match status" value="1"/>
</dbReference>
<gene>
    <name evidence="10" type="ORF">EGYM00392_LOCUS16244</name>
</gene>
<dbReference type="InterPro" id="IPR000719">
    <property type="entry name" value="Prot_kinase_dom"/>
</dbReference>
<reference evidence="10" key="1">
    <citation type="submission" date="2021-01" db="EMBL/GenBank/DDBJ databases">
        <authorList>
            <person name="Corre E."/>
            <person name="Pelletier E."/>
            <person name="Niang G."/>
            <person name="Scheremetjew M."/>
            <person name="Finn R."/>
            <person name="Kale V."/>
            <person name="Holt S."/>
            <person name="Cochrane G."/>
            <person name="Meng A."/>
            <person name="Brown T."/>
            <person name="Cohen L."/>
        </authorList>
    </citation>
    <scope>NUCLEOTIDE SEQUENCE</scope>
    <source>
        <strain evidence="10">NIES-381</strain>
    </source>
</reference>
<dbReference type="EMBL" id="HBGA01044544">
    <property type="protein sequence ID" value="CAD9005157.1"/>
    <property type="molecule type" value="Transcribed_RNA"/>
</dbReference>
<evidence type="ECO:0000256" key="3">
    <source>
        <dbReference type="ARBA" id="ARBA00022741"/>
    </source>
</evidence>
<keyword evidence="3 6" id="KW-0547">Nucleotide-binding</keyword>